<evidence type="ECO:0000313" key="3">
    <source>
        <dbReference type="Proteomes" id="UP000287649"/>
    </source>
</evidence>
<dbReference type="OrthoDB" id="6235255at2"/>
<dbReference type="EMBL" id="PIPX01000001">
    <property type="protein sequence ID" value="RUO56316.1"/>
    <property type="molecule type" value="Genomic_DNA"/>
</dbReference>
<sequence length="277" mass="29321">MKRSLLTGALQALALASLLTLSTVQAAEETLKIKGELLFASLPQLGDYQGPLAEPLVFEATIVEDAALAESTVILGLSEEYLNATRSIAMEISTAAGEVLYSASAHADEFAFATSLELYSLFAYGADASATNYPSGSAFWALISAGEQRFVDREINLGADLLSRGVGMGAEASTANLFADMTAYPVLTAGSYNYAFLYYDRSVDNQTGEGYQGIAQGYATSVSYGAEDFSLEALLAACGDTVSCAMRTIQNWQKNGSVTSTEASSLRQAYQASQRPN</sequence>
<protein>
    <submittedName>
        <fullName evidence="2">Uncharacterized protein</fullName>
    </submittedName>
</protein>
<feature type="chain" id="PRO_5019148069" evidence="1">
    <location>
        <begin position="27"/>
        <end position="277"/>
    </location>
</feature>
<gene>
    <name evidence="2" type="ORF">CWI70_06085</name>
</gene>
<dbReference type="AlphaFoldDB" id="A0A432Y651"/>
<evidence type="ECO:0000256" key="1">
    <source>
        <dbReference type="SAM" id="SignalP"/>
    </source>
</evidence>
<name>A0A432Y651_9GAMM</name>
<feature type="signal peptide" evidence="1">
    <location>
        <begin position="1"/>
        <end position="26"/>
    </location>
</feature>
<dbReference type="RefSeq" id="WP_126771464.1">
    <property type="nucleotide sequence ID" value="NZ_PIPX01000001.1"/>
</dbReference>
<comment type="caution">
    <text evidence="2">The sequence shown here is derived from an EMBL/GenBank/DDBJ whole genome shotgun (WGS) entry which is preliminary data.</text>
</comment>
<organism evidence="2 3">
    <name type="scientific">Pseudidiomarina homiensis</name>
    <dbReference type="NCBI Taxonomy" id="364198"/>
    <lineage>
        <taxon>Bacteria</taxon>
        <taxon>Pseudomonadati</taxon>
        <taxon>Pseudomonadota</taxon>
        <taxon>Gammaproteobacteria</taxon>
        <taxon>Alteromonadales</taxon>
        <taxon>Idiomarinaceae</taxon>
        <taxon>Pseudidiomarina</taxon>
    </lineage>
</organism>
<evidence type="ECO:0000313" key="2">
    <source>
        <dbReference type="EMBL" id="RUO56316.1"/>
    </source>
</evidence>
<proteinExistence type="predicted"/>
<keyword evidence="1" id="KW-0732">Signal</keyword>
<keyword evidence="3" id="KW-1185">Reference proteome</keyword>
<reference evidence="3" key="1">
    <citation type="journal article" date="2018" name="Front. Microbiol.">
        <title>Genome-Based Analysis Reveals the Taxonomy and Diversity of the Family Idiomarinaceae.</title>
        <authorList>
            <person name="Liu Y."/>
            <person name="Lai Q."/>
            <person name="Shao Z."/>
        </authorList>
    </citation>
    <scope>NUCLEOTIDE SEQUENCE [LARGE SCALE GENOMIC DNA]</scope>
    <source>
        <strain evidence="3">PO-M2</strain>
    </source>
</reference>
<accession>A0A432Y651</accession>
<dbReference type="Proteomes" id="UP000287649">
    <property type="component" value="Unassembled WGS sequence"/>
</dbReference>